<accession>V9Z3V2</accession>
<organism evidence="1">
    <name type="scientific">Streptomyces sp. FR1</name>
    <dbReference type="NCBI Taxonomy" id="349971"/>
    <lineage>
        <taxon>Bacteria</taxon>
        <taxon>Bacillati</taxon>
        <taxon>Actinomycetota</taxon>
        <taxon>Actinomycetes</taxon>
        <taxon>Kitasatosporales</taxon>
        <taxon>Streptomycetaceae</taxon>
        <taxon>Streptomyces</taxon>
    </lineage>
</organism>
<protein>
    <submittedName>
        <fullName evidence="1">Uncharacterized protein</fullName>
    </submittedName>
</protein>
<dbReference type="RefSeq" id="WP_024126175.1">
    <property type="nucleotide sequence ID" value="NC_023283.1"/>
</dbReference>
<dbReference type="EMBL" id="KF602048">
    <property type="protein sequence ID" value="AHE38793.1"/>
    <property type="molecule type" value="Genomic_DNA"/>
</dbReference>
<dbReference type="AlphaFoldDB" id="V9Z3V2"/>
<proteinExistence type="predicted"/>
<gene>
    <name evidence="1" type="ORF">pFRL3_16c</name>
</gene>
<sequence length="80" mass="8674">MRLSTAAQALYMSMHATGALITPSEVEQVRDETVTRLGGPEAVRVATMRRLLFCAAAEPDDHSSRFTWARGTAALVEAQP</sequence>
<reference evidence="1" key="1">
    <citation type="submission" date="2013-09" db="EMBL/GenBank/DDBJ databases">
        <title>Complete nucleotide sequence of Streptomyces linear plasmid pFRL3.</title>
        <authorList>
            <person name="Chen Z."/>
            <person name="Fang P."/>
            <person name="Qin Z."/>
        </authorList>
    </citation>
    <scope>NUCLEOTIDE SEQUENCE</scope>
    <source>
        <plasmid evidence="1">pFRL3</plasmid>
    </source>
</reference>
<evidence type="ECO:0000313" key="1">
    <source>
        <dbReference type="EMBL" id="AHE38793.1"/>
    </source>
</evidence>
<name>V9Z3V2_9ACTN</name>
<geneLocation type="plasmid" evidence="1">
    <name>pFRL3</name>
</geneLocation>
<keyword evidence="1" id="KW-0614">Plasmid</keyword>